<sequence length="131" mass="13097">MSARSEVKTSQYGSTAVALLVAYLFVLQGLAVGVSFSGRGSGLFANTICFSKASGPLSGDPATPARPARHGDVCCVAHCASLGGATAASPFIGETPPAASYSTIGLAFDETSRPPEASTPPLGSRAPPVLI</sequence>
<evidence type="ECO:0000256" key="1">
    <source>
        <dbReference type="SAM" id="MobiDB-lite"/>
    </source>
</evidence>
<dbReference type="EMBL" id="CP034086">
    <property type="protein sequence ID" value="AZG77210.1"/>
    <property type="molecule type" value="Genomic_DNA"/>
</dbReference>
<gene>
    <name evidence="2" type="ORF">EHO51_10935</name>
</gene>
<protein>
    <recommendedName>
        <fullName evidence="4">DUF2946 domain-containing protein</fullName>
    </recommendedName>
</protein>
<dbReference type="Proteomes" id="UP000273982">
    <property type="component" value="Chromosome"/>
</dbReference>
<accession>A0A3G8M7X9</accession>
<dbReference type="AlphaFoldDB" id="A0A3G8M7X9"/>
<dbReference type="KEGG" id="mros:EHO51_10935"/>
<name>A0A3G8M7X9_9HYPH</name>
<reference evidence="2 3" key="1">
    <citation type="submission" date="2018-11" db="EMBL/GenBank/DDBJ databases">
        <title>Genome squencing of methanotrophic bacteria isolated from alkaline groundwater in Korea.</title>
        <authorList>
            <person name="Nguyen L.N."/>
        </authorList>
    </citation>
    <scope>NUCLEOTIDE SEQUENCE [LARGE SCALE GENOMIC DNA]</scope>
    <source>
        <strain evidence="2 3">GW6</strain>
    </source>
</reference>
<dbReference type="RefSeq" id="WP_124738927.1">
    <property type="nucleotide sequence ID" value="NZ_CP034086.1"/>
</dbReference>
<feature type="region of interest" description="Disordered" evidence="1">
    <location>
        <begin position="110"/>
        <end position="131"/>
    </location>
</feature>
<organism evidence="2 3">
    <name type="scientific">Methylocystis rosea</name>
    <dbReference type="NCBI Taxonomy" id="173366"/>
    <lineage>
        <taxon>Bacteria</taxon>
        <taxon>Pseudomonadati</taxon>
        <taxon>Pseudomonadota</taxon>
        <taxon>Alphaproteobacteria</taxon>
        <taxon>Hyphomicrobiales</taxon>
        <taxon>Methylocystaceae</taxon>
        <taxon>Methylocystis</taxon>
    </lineage>
</organism>
<evidence type="ECO:0000313" key="2">
    <source>
        <dbReference type="EMBL" id="AZG77210.1"/>
    </source>
</evidence>
<evidence type="ECO:0000313" key="3">
    <source>
        <dbReference type="Proteomes" id="UP000273982"/>
    </source>
</evidence>
<evidence type="ECO:0008006" key="4">
    <source>
        <dbReference type="Google" id="ProtNLM"/>
    </source>
</evidence>
<proteinExistence type="predicted"/>